<comment type="caution">
    <text evidence="1">The sequence shown here is derived from an EMBL/GenBank/DDBJ whole genome shotgun (WGS) entry which is preliminary data.</text>
</comment>
<organism evidence="1 2">
    <name type="scientific">Polarella glacialis</name>
    <name type="common">Dinoflagellate</name>
    <dbReference type="NCBI Taxonomy" id="89957"/>
    <lineage>
        <taxon>Eukaryota</taxon>
        <taxon>Sar</taxon>
        <taxon>Alveolata</taxon>
        <taxon>Dinophyceae</taxon>
        <taxon>Suessiales</taxon>
        <taxon>Suessiaceae</taxon>
        <taxon>Polarella</taxon>
    </lineage>
</organism>
<accession>A0A813K7X7</accession>
<dbReference type="Proteomes" id="UP000626109">
    <property type="component" value="Unassembled WGS sequence"/>
</dbReference>
<dbReference type="EMBL" id="CAJNNW010027871">
    <property type="protein sequence ID" value="CAE8693511.1"/>
    <property type="molecule type" value="Genomic_DNA"/>
</dbReference>
<feature type="non-terminal residue" evidence="1">
    <location>
        <position position="306"/>
    </location>
</feature>
<evidence type="ECO:0000313" key="2">
    <source>
        <dbReference type="Proteomes" id="UP000626109"/>
    </source>
</evidence>
<sequence length="306" mass="32670">DGTLAGLFGTLHHVNVFQPLLASGEAWESLAGRPPPDDIDSSLGLHDYNLLLTLRSAKVEAFSNCFYKVAAFKPGGDGTCFGSARVRQSCCVEQRPCVAGAAAAATAAPQVGSGRGQRIRSTPTADSASKGDEAFHSAQVANFEVLAPHASGSQPPFPCLRQPQLAFQTLAFRSILPDVFFLDATVFDEHGHVFWATSAAVSMVGDANPHESDLAQQRFVEVDFDRDSSIHAGGTDKAETAVRWVCLADRGAAQLVVQLEFGGRWSGGAGSAGEEGQRPLPRLNSVSWHPELAYLDAWWGSRYART</sequence>
<proteinExistence type="predicted"/>
<evidence type="ECO:0000313" key="1">
    <source>
        <dbReference type="EMBL" id="CAE8693511.1"/>
    </source>
</evidence>
<protein>
    <submittedName>
        <fullName evidence="1">Uncharacterized protein</fullName>
    </submittedName>
</protein>
<gene>
    <name evidence="1" type="ORF">PGLA2088_LOCUS28409</name>
</gene>
<reference evidence="1" key="1">
    <citation type="submission" date="2021-02" db="EMBL/GenBank/DDBJ databases">
        <authorList>
            <person name="Dougan E. K."/>
            <person name="Rhodes N."/>
            <person name="Thang M."/>
            <person name="Chan C."/>
        </authorList>
    </citation>
    <scope>NUCLEOTIDE SEQUENCE</scope>
</reference>
<name>A0A813K7X7_POLGL</name>
<dbReference type="AlphaFoldDB" id="A0A813K7X7"/>